<dbReference type="InterPro" id="IPR050300">
    <property type="entry name" value="GDXG_lipolytic_enzyme"/>
</dbReference>
<name>A0A0D0TWU3_9TREE</name>
<dbReference type="GO" id="GO:0016787">
    <property type="term" value="F:hydrolase activity"/>
    <property type="evidence" value="ECO:0007669"/>
    <property type="project" value="UniProtKB-KW"/>
</dbReference>
<dbReference type="AlphaFoldDB" id="A0A0D0TWU3"/>
<accession>A0A0D0TWU3</accession>
<evidence type="ECO:0000313" key="4">
    <source>
        <dbReference type="Proteomes" id="UP000053392"/>
    </source>
</evidence>
<keyword evidence="1" id="KW-0378">Hydrolase</keyword>
<dbReference type="PANTHER" id="PTHR48081:SF3">
    <property type="entry name" value="ALPHA_BETA HYDROLASE FOLD-3 DOMAIN-CONTAINING PROTEIN"/>
    <property type="match status" value="1"/>
</dbReference>
<dbReference type="InterPro" id="IPR029058">
    <property type="entry name" value="AB_hydrolase_fold"/>
</dbReference>
<dbReference type="PANTHER" id="PTHR48081">
    <property type="entry name" value="AB HYDROLASE SUPERFAMILY PROTEIN C4A8.06C"/>
    <property type="match status" value="1"/>
</dbReference>
<protein>
    <submittedName>
        <fullName evidence="3">Unplaced genomic scaffold supercont1.8, whole genome shotgun sequence</fullName>
    </submittedName>
</protein>
<sequence>MGVFKTITFAQHDGVDIKLDYMLPQSASSASNLPILLWFHGGGLLQGTRTCAWAHLVSAVEKYKLCLVTADYRLAPQTRMPGIMKDIKAAMDYLRSAEFLSETGNAVDQNKIIVSGGSAGGWLALLIGSGVGFEACGLTPPAKPLGVVPIYPITDIEDPFFTTKQHPVSYVKEIIPESAVAAYLDPNAPQSSGCPLTSPRMKCYPYMVQEALEQKLLLDGTKIPPGAFSIAPAIASGKFTLPPTYIIHGSQSEDVFKACKQQNIDVTFEVLDGVDHLFDMDPKYTLDEISINKHKHKNKNKNIKHVYVRPSDNITI</sequence>
<dbReference type="Proteomes" id="UP000053392">
    <property type="component" value="Unassembled WGS sequence"/>
</dbReference>
<gene>
    <name evidence="3" type="ORF">I313_03677</name>
</gene>
<dbReference type="OrthoDB" id="408631at2759"/>
<dbReference type="Pfam" id="PF07859">
    <property type="entry name" value="Abhydrolase_3"/>
    <property type="match status" value="1"/>
</dbReference>
<evidence type="ECO:0000256" key="1">
    <source>
        <dbReference type="ARBA" id="ARBA00022801"/>
    </source>
</evidence>
<organism evidence="3 4">
    <name type="scientific">Cryptococcus deuterogattii Ram5</name>
    <dbReference type="NCBI Taxonomy" id="1296110"/>
    <lineage>
        <taxon>Eukaryota</taxon>
        <taxon>Fungi</taxon>
        <taxon>Dikarya</taxon>
        <taxon>Basidiomycota</taxon>
        <taxon>Agaricomycotina</taxon>
        <taxon>Tremellomycetes</taxon>
        <taxon>Tremellales</taxon>
        <taxon>Cryptococcaceae</taxon>
        <taxon>Cryptococcus</taxon>
        <taxon>Cryptococcus gattii species complex</taxon>
    </lineage>
</organism>
<dbReference type="EMBL" id="KN847903">
    <property type="protein sequence ID" value="KIR40353.1"/>
    <property type="molecule type" value="Genomic_DNA"/>
</dbReference>
<reference evidence="3 4" key="1">
    <citation type="submission" date="2015-01" db="EMBL/GenBank/DDBJ databases">
        <title>The Genome Sequence of Cryptococcus gattii Ram5.</title>
        <authorList>
            <consortium name="The Broad Institute Genomics Platform"/>
            <person name="Cuomo C."/>
            <person name="Litvintseva A."/>
            <person name="Chen Y."/>
            <person name="Heitman J."/>
            <person name="Sun S."/>
            <person name="Springer D."/>
            <person name="Dromer F."/>
            <person name="Young S."/>
            <person name="Zeng Q."/>
            <person name="Gargeya S."/>
            <person name="Abouelleil A."/>
            <person name="Alvarado L."/>
            <person name="Chapman S.B."/>
            <person name="Gainer-Dewar J."/>
            <person name="Goldberg J."/>
            <person name="Griggs A."/>
            <person name="Gujja S."/>
            <person name="Hansen M."/>
            <person name="Howarth C."/>
            <person name="Imamovic A."/>
            <person name="Larimer J."/>
            <person name="Murphy C."/>
            <person name="Naylor J."/>
            <person name="Pearson M."/>
            <person name="Priest M."/>
            <person name="Roberts A."/>
            <person name="Saif S."/>
            <person name="Shea T."/>
            <person name="Sykes S."/>
            <person name="Wortman J."/>
            <person name="Nusbaum C."/>
            <person name="Birren B."/>
        </authorList>
    </citation>
    <scope>NUCLEOTIDE SEQUENCE [LARGE SCALE GENOMIC DNA]</scope>
    <source>
        <strain evidence="3 4">Ram5</strain>
    </source>
</reference>
<dbReference type="Gene3D" id="3.40.50.1820">
    <property type="entry name" value="alpha/beta hydrolase"/>
    <property type="match status" value="1"/>
</dbReference>
<evidence type="ECO:0000259" key="2">
    <source>
        <dbReference type="Pfam" id="PF07859"/>
    </source>
</evidence>
<dbReference type="InterPro" id="IPR013094">
    <property type="entry name" value="AB_hydrolase_3"/>
</dbReference>
<proteinExistence type="predicted"/>
<feature type="domain" description="Alpha/beta hydrolase fold-3" evidence="2">
    <location>
        <begin position="36"/>
        <end position="184"/>
    </location>
</feature>
<evidence type="ECO:0000313" key="3">
    <source>
        <dbReference type="EMBL" id="KIR40353.1"/>
    </source>
</evidence>
<dbReference type="HOGENOM" id="CLU_012494_4_0_1"/>
<keyword evidence="4" id="KW-1185">Reference proteome</keyword>
<dbReference type="SUPFAM" id="SSF53474">
    <property type="entry name" value="alpha/beta-Hydrolases"/>
    <property type="match status" value="1"/>
</dbReference>